<feature type="domain" description="Arcadin 1" evidence="1">
    <location>
        <begin position="6"/>
        <end position="110"/>
    </location>
</feature>
<organism evidence="2 3">
    <name type="scientific">Caldiarchaeum subterraneum</name>
    <dbReference type="NCBI Taxonomy" id="311458"/>
    <lineage>
        <taxon>Archaea</taxon>
        <taxon>Nitrososphaerota</taxon>
        <taxon>Candidatus Caldarchaeales</taxon>
        <taxon>Candidatus Caldarchaeaceae</taxon>
        <taxon>Candidatus Caldarchaeum</taxon>
    </lineage>
</organism>
<dbReference type="Pfam" id="PF18653">
    <property type="entry name" value="Arcadin_1"/>
    <property type="match status" value="1"/>
</dbReference>
<comment type="caution">
    <text evidence="2">The sequence shown here is derived from an EMBL/GenBank/DDBJ whole genome shotgun (WGS) entry which is preliminary data.</text>
</comment>
<evidence type="ECO:0000259" key="1">
    <source>
        <dbReference type="Pfam" id="PF18653"/>
    </source>
</evidence>
<evidence type="ECO:0000313" key="2">
    <source>
        <dbReference type="EMBL" id="HIQ29979.1"/>
    </source>
</evidence>
<evidence type="ECO:0000313" key="3">
    <source>
        <dbReference type="Proteomes" id="UP000608579"/>
    </source>
</evidence>
<dbReference type="Proteomes" id="UP000608579">
    <property type="component" value="Unassembled WGS sequence"/>
</dbReference>
<proteinExistence type="predicted"/>
<gene>
    <name evidence="2" type="ORF">EYH45_05385</name>
</gene>
<accession>A0A832ZW57</accession>
<name>A0A832ZW57_CALS0</name>
<reference evidence="2" key="1">
    <citation type="journal article" date="2020" name="ISME J.">
        <title>Gammaproteobacteria mediating utilization of methyl-, sulfur- and petroleum organic compounds in deep ocean hydrothermal plumes.</title>
        <authorList>
            <person name="Zhou Z."/>
            <person name="Liu Y."/>
            <person name="Pan J."/>
            <person name="Cron B.R."/>
            <person name="Toner B.M."/>
            <person name="Anantharaman K."/>
            <person name="Breier J.A."/>
            <person name="Dick G.J."/>
            <person name="Li M."/>
        </authorList>
    </citation>
    <scope>NUCLEOTIDE SEQUENCE</scope>
    <source>
        <strain evidence="2">SZUA-1515</strain>
    </source>
</reference>
<protein>
    <recommendedName>
        <fullName evidence="1">Arcadin 1 domain-containing protein</fullName>
    </recommendedName>
</protein>
<dbReference type="EMBL" id="DQVM01000105">
    <property type="protein sequence ID" value="HIQ29979.1"/>
    <property type="molecule type" value="Genomic_DNA"/>
</dbReference>
<dbReference type="InterPro" id="IPR040827">
    <property type="entry name" value="Arcadin_1"/>
</dbReference>
<sequence length="116" mass="13276">MVLVRVQKISSYTDPDTGRPGKVIELVEVKKGGRTVVLGPQTEETMMVQRMLQTAIMQMQSLGLMPSIREISFPKIILYLTEDEYEMLNVKLEVNDIYEINFRDGGIYFKKPTNMG</sequence>
<dbReference type="AlphaFoldDB" id="A0A832ZW57"/>